<dbReference type="OrthoDB" id="9794147at2"/>
<feature type="chain" id="PRO_5020344808" evidence="1">
    <location>
        <begin position="25"/>
        <end position="194"/>
    </location>
</feature>
<accession>A0A4R2EUA0</accession>
<dbReference type="RefSeq" id="WP_131838267.1">
    <property type="nucleotide sequence ID" value="NZ_SLWB01000002.1"/>
</dbReference>
<dbReference type="EMBL" id="SLWB01000002">
    <property type="protein sequence ID" value="TCN72205.1"/>
    <property type="molecule type" value="Genomic_DNA"/>
</dbReference>
<gene>
    <name evidence="3" type="ORF">CLV25_102168</name>
</gene>
<feature type="domain" description="Lipid/polyisoprenoid-binding YceI-like" evidence="2">
    <location>
        <begin position="27"/>
        <end position="193"/>
    </location>
</feature>
<dbReference type="AlphaFoldDB" id="A0A4R2EUA0"/>
<dbReference type="PANTHER" id="PTHR34406">
    <property type="entry name" value="PROTEIN YCEI"/>
    <property type="match status" value="1"/>
</dbReference>
<evidence type="ECO:0000313" key="3">
    <source>
        <dbReference type="EMBL" id="TCN72205.1"/>
    </source>
</evidence>
<feature type="signal peptide" evidence="1">
    <location>
        <begin position="1"/>
        <end position="24"/>
    </location>
</feature>
<reference evidence="3 4" key="1">
    <citation type="submission" date="2019-03" db="EMBL/GenBank/DDBJ databases">
        <title>Genomic Encyclopedia of Archaeal and Bacterial Type Strains, Phase II (KMG-II): from individual species to whole genera.</title>
        <authorList>
            <person name="Goeker M."/>
        </authorList>
    </citation>
    <scope>NUCLEOTIDE SEQUENCE [LARGE SCALE GENOMIC DNA]</scope>
    <source>
        <strain evidence="3 4">RL-C</strain>
    </source>
</reference>
<comment type="caution">
    <text evidence="3">The sequence shown here is derived from an EMBL/GenBank/DDBJ whole genome shotgun (WGS) entry which is preliminary data.</text>
</comment>
<keyword evidence="1" id="KW-0732">Signal</keyword>
<keyword evidence="4" id="KW-1185">Reference proteome</keyword>
<dbReference type="Gene3D" id="2.40.128.110">
    <property type="entry name" value="Lipid/polyisoprenoid-binding, YceI-like"/>
    <property type="match status" value="1"/>
</dbReference>
<evidence type="ECO:0000256" key="1">
    <source>
        <dbReference type="SAM" id="SignalP"/>
    </source>
</evidence>
<dbReference type="Pfam" id="PF04264">
    <property type="entry name" value="YceI"/>
    <property type="match status" value="1"/>
</dbReference>
<sequence>MRRIVHFIPALVLLLILCTQSAFAQVRYTIKTQKVEIVGTSNIHDWTASVGKLSGISDFYVENNTITGIKSAVVDVDANSLAGSKGSIMDKKIKECFDSENYPRIKFVLSKINGVQTSGNVSTINLTGNITIKTTTIPVDFVVKATTQGNGDIEVRTSRRIKMSDFNLKPPTALLGTLKTANDVTLNIYLLLKK</sequence>
<dbReference type="PANTHER" id="PTHR34406:SF1">
    <property type="entry name" value="PROTEIN YCEI"/>
    <property type="match status" value="1"/>
</dbReference>
<dbReference type="InterPro" id="IPR007372">
    <property type="entry name" value="Lipid/polyisoprenoid-bd_YceI"/>
</dbReference>
<evidence type="ECO:0000313" key="4">
    <source>
        <dbReference type="Proteomes" id="UP000294830"/>
    </source>
</evidence>
<name>A0A4R2EUA0_9BACT</name>
<dbReference type="SUPFAM" id="SSF101874">
    <property type="entry name" value="YceI-like"/>
    <property type="match status" value="1"/>
</dbReference>
<organism evidence="3 4">
    <name type="scientific">Acetobacteroides hydrogenigenes</name>
    <dbReference type="NCBI Taxonomy" id="979970"/>
    <lineage>
        <taxon>Bacteria</taxon>
        <taxon>Pseudomonadati</taxon>
        <taxon>Bacteroidota</taxon>
        <taxon>Bacteroidia</taxon>
        <taxon>Bacteroidales</taxon>
        <taxon>Rikenellaceae</taxon>
        <taxon>Acetobacteroides</taxon>
    </lineage>
</organism>
<proteinExistence type="predicted"/>
<dbReference type="InterPro" id="IPR036761">
    <property type="entry name" value="TTHA0802/YceI-like_sf"/>
</dbReference>
<dbReference type="SMART" id="SM00867">
    <property type="entry name" value="YceI"/>
    <property type="match status" value="1"/>
</dbReference>
<evidence type="ECO:0000259" key="2">
    <source>
        <dbReference type="SMART" id="SM00867"/>
    </source>
</evidence>
<dbReference type="Proteomes" id="UP000294830">
    <property type="component" value="Unassembled WGS sequence"/>
</dbReference>
<protein>
    <submittedName>
        <fullName evidence="3">Polyisoprenoid-binding protein YceI</fullName>
    </submittedName>
</protein>